<name>A0A0D0V2R3_9TREE</name>
<dbReference type="AlphaFoldDB" id="A0A0D0V2R3"/>
<evidence type="ECO:0000313" key="3">
    <source>
        <dbReference type="EMBL" id="KIR41686.1"/>
    </source>
</evidence>
<dbReference type="GO" id="GO:0003993">
    <property type="term" value="F:acid phosphatase activity"/>
    <property type="evidence" value="ECO:0007669"/>
    <property type="project" value="TreeGrafter"/>
</dbReference>
<feature type="region of interest" description="Disordered" evidence="2">
    <location>
        <begin position="279"/>
        <end position="327"/>
    </location>
</feature>
<evidence type="ECO:0000313" key="4">
    <source>
        <dbReference type="Proteomes" id="UP000053392"/>
    </source>
</evidence>
<feature type="compositionally biased region" description="Acidic residues" evidence="2">
    <location>
        <begin position="279"/>
        <end position="290"/>
    </location>
</feature>
<dbReference type="PANTHER" id="PTHR20963">
    <property type="entry name" value="MULTIPLE INOSITOL POLYPHOSPHATE PHOSPHATASE-RELATED"/>
    <property type="match status" value="1"/>
</dbReference>
<evidence type="ECO:0000256" key="1">
    <source>
        <dbReference type="ARBA" id="ARBA00022801"/>
    </source>
</evidence>
<feature type="compositionally biased region" description="Basic and acidic residues" evidence="2">
    <location>
        <begin position="291"/>
        <end position="311"/>
    </location>
</feature>
<dbReference type="HOGENOM" id="CLU_849965_0_0_1"/>
<gene>
    <name evidence="3" type="ORF">I313_01843</name>
</gene>
<keyword evidence="1" id="KW-0378">Hydrolase</keyword>
<dbReference type="OrthoDB" id="6509975at2759"/>
<dbReference type="Proteomes" id="UP000053392">
    <property type="component" value="Unassembled WGS sequence"/>
</dbReference>
<dbReference type="EMBL" id="KN847899">
    <property type="protein sequence ID" value="KIR41686.1"/>
    <property type="molecule type" value="Genomic_DNA"/>
</dbReference>
<accession>A0A0D0V2R3</accession>
<protein>
    <submittedName>
        <fullName evidence="3">Unplaced genomic scaffold supercont1.4, whole genome shotgun sequence</fullName>
    </submittedName>
</protein>
<dbReference type="Pfam" id="PF00328">
    <property type="entry name" value="His_Phos_2"/>
    <property type="match status" value="1"/>
</dbReference>
<feature type="compositionally biased region" description="Acidic residues" evidence="2">
    <location>
        <begin position="312"/>
        <end position="327"/>
    </location>
</feature>
<dbReference type="Gene3D" id="3.40.50.1240">
    <property type="entry name" value="Phosphoglycerate mutase-like"/>
    <property type="match status" value="2"/>
</dbReference>
<proteinExistence type="predicted"/>
<evidence type="ECO:0000256" key="2">
    <source>
        <dbReference type="SAM" id="MobiDB-lite"/>
    </source>
</evidence>
<sequence length="327" mass="36720">MPSFLSSVSWRVYTGCRGMVRVNLGVSARIKYGFLLDKFKGRLPVFRTESQDRMLKSAQNFAIGFFGVPTDDQYNLEVTIEAPGINNTLAPYTTEWKGFQYRNDIFWWYSSSFGYAPAKAMGMGWVQELVSRLTKTRLTEFNSTTNSSFHDDVHFPLGDPLYVDFTHDTQFALLLPTMNLTTFAETGDLPTDHIPKHRSFVSSKIMPFATNLQVQVLSCSDEKKLRLILNDAPIPLTGVNGCPEDDDGLCPVDTFVAAMKTLISEIDFAKECALNKETLEEEQEVGEEEVAELKVDGFEKVEDGEEDNNKGDDDDGDTDSDDDNDDN</sequence>
<dbReference type="InterPro" id="IPR029033">
    <property type="entry name" value="His_PPase_superfam"/>
</dbReference>
<dbReference type="InterPro" id="IPR000560">
    <property type="entry name" value="His_Pase_clade-2"/>
</dbReference>
<keyword evidence="4" id="KW-1185">Reference proteome</keyword>
<dbReference type="CDD" id="cd07061">
    <property type="entry name" value="HP_HAP_like"/>
    <property type="match status" value="1"/>
</dbReference>
<dbReference type="SUPFAM" id="SSF53254">
    <property type="entry name" value="Phosphoglycerate mutase-like"/>
    <property type="match status" value="1"/>
</dbReference>
<organism evidence="3 4">
    <name type="scientific">Cryptococcus deuterogattii Ram5</name>
    <dbReference type="NCBI Taxonomy" id="1296110"/>
    <lineage>
        <taxon>Eukaryota</taxon>
        <taxon>Fungi</taxon>
        <taxon>Dikarya</taxon>
        <taxon>Basidiomycota</taxon>
        <taxon>Agaricomycotina</taxon>
        <taxon>Tremellomycetes</taxon>
        <taxon>Tremellales</taxon>
        <taxon>Cryptococcaceae</taxon>
        <taxon>Cryptococcus</taxon>
        <taxon>Cryptococcus gattii species complex</taxon>
    </lineage>
</organism>
<reference evidence="3 4" key="1">
    <citation type="submission" date="2015-01" db="EMBL/GenBank/DDBJ databases">
        <title>The Genome Sequence of Cryptococcus gattii Ram5.</title>
        <authorList>
            <consortium name="The Broad Institute Genomics Platform"/>
            <person name="Cuomo C."/>
            <person name="Litvintseva A."/>
            <person name="Chen Y."/>
            <person name="Heitman J."/>
            <person name="Sun S."/>
            <person name="Springer D."/>
            <person name="Dromer F."/>
            <person name="Young S."/>
            <person name="Zeng Q."/>
            <person name="Gargeya S."/>
            <person name="Abouelleil A."/>
            <person name="Alvarado L."/>
            <person name="Chapman S.B."/>
            <person name="Gainer-Dewar J."/>
            <person name="Goldberg J."/>
            <person name="Griggs A."/>
            <person name="Gujja S."/>
            <person name="Hansen M."/>
            <person name="Howarth C."/>
            <person name="Imamovic A."/>
            <person name="Larimer J."/>
            <person name="Murphy C."/>
            <person name="Naylor J."/>
            <person name="Pearson M."/>
            <person name="Priest M."/>
            <person name="Roberts A."/>
            <person name="Saif S."/>
            <person name="Shea T."/>
            <person name="Sykes S."/>
            <person name="Wortman J."/>
            <person name="Nusbaum C."/>
            <person name="Birren B."/>
        </authorList>
    </citation>
    <scope>NUCLEOTIDE SEQUENCE [LARGE SCALE GENOMIC DNA]</scope>
    <source>
        <strain evidence="3 4">Ram5</strain>
    </source>
</reference>
<dbReference type="PANTHER" id="PTHR20963:SF42">
    <property type="entry name" value="PHOSPHOGLYCERATE MUTASE-LIKE PROTEIN"/>
    <property type="match status" value="1"/>
</dbReference>